<proteinExistence type="predicted"/>
<sequence length="318" mass="34120">MITSLGHAKEVIHPAAQRERETSSSSASSSSDGTTSHAPHLKVPQEPCLDLSVSHCDRWIACVCPSALLLYSNTDSPVLVGAYIRQKRHAKFGAMVACEWSPDCSHLFVRCADSLAMSVFKISFDTDPRRLGATPELFVRHPVLATVPAHPLDRACVGYELLSLLSDSENRGASALDGRGSVKGGARESSLASPSIPALPLILELASVLNLPAVPGCMAATRQSLVIGCARQAAIFYLQYSNYKGLSDIIYLGPFLPKSVLLGERKKEKGGCADDRLVGPACSPSPPLSSSLSVRLLDCAESSYRRSLKERTDLQTDR</sequence>
<name>A0A0G4FGD7_9ALVE</name>
<dbReference type="VEuPathDB" id="CryptoDB:Cvel_16831"/>
<accession>A0A0G4FGD7</accession>
<evidence type="ECO:0000256" key="1">
    <source>
        <dbReference type="SAM" id="MobiDB-lite"/>
    </source>
</evidence>
<reference evidence="2" key="1">
    <citation type="submission" date="2014-11" db="EMBL/GenBank/DDBJ databases">
        <authorList>
            <person name="Otto D Thomas"/>
            <person name="Naeem Raeece"/>
        </authorList>
    </citation>
    <scope>NUCLEOTIDE SEQUENCE</scope>
</reference>
<feature type="compositionally biased region" description="Basic and acidic residues" evidence="1">
    <location>
        <begin position="7"/>
        <end position="22"/>
    </location>
</feature>
<feature type="compositionally biased region" description="Low complexity" evidence="1">
    <location>
        <begin position="23"/>
        <end position="36"/>
    </location>
</feature>
<gene>
    <name evidence="2" type="ORF">Cvel_16831</name>
</gene>
<feature type="region of interest" description="Disordered" evidence="1">
    <location>
        <begin position="1"/>
        <end position="40"/>
    </location>
</feature>
<dbReference type="AlphaFoldDB" id="A0A0G4FGD7"/>
<evidence type="ECO:0000313" key="2">
    <source>
        <dbReference type="EMBL" id="CEM12273.1"/>
    </source>
</evidence>
<protein>
    <submittedName>
        <fullName evidence="2">Uncharacterized protein</fullName>
    </submittedName>
</protein>
<organism evidence="2">
    <name type="scientific">Chromera velia CCMP2878</name>
    <dbReference type="NCBI Taxonomy" id="1169474"/>
    <lineage>
        <taxon>Eukaryota</taxon>
        <taxon>Sar</taxon>
        <taxon>Alveolata</taxon>
        <taxon>Colpodellida</taxon>
        <taxon>Chromeraceae</taxon>
        <taxon>Chromera</taxon>
    </lineage>
</organism>
<dbReference type="EMBL" id="CDMZ01000347">
    <property type="protein sequence ID" value="CEM12273.1"/>
    <property type="molecule type" value="Genomic_DNA"/>
</dbReference>